<evidence type="ECO:0000313" key="3">
    <source>
        <dbReference type="Proteomes" id="UP000243542"/>
    </source>
</evidence>
<protein>
    <submittedName>
        <fullName evidence="2">Natural product biosynthesis luciferase-like monooxygenase protein</fullName>
    </submittedName>
</protein>
<dbReference type="InterPro" id="IPR036661">
    <property type="entry name" value="Luciferase-like_sf"/>
</dbReference>
<comment type="caution">
    <text evidence="2">The sequence shown here is derived from an EMBL/GenBank/DDBJ whole genome shotgun (WGS) entry which is preliminary data.</text>
</comment>
<proteinExistence type="predicted"/>
<dbReference type="InterPro" id="IPR024011">
    <property type="entry name" value="Biosynth_lucif-like_mOase_dom"/>
</dbReference>
<dbReference type="AlphaFoldDB" id="A0A2A9G312"/>
<feature type="domain" description="Luciferase-like" evidence="1">
    <location>
        <begin position="6"/>
        <end position="312"/>
    </location>
</feature>
<dbReference type="SUPFAM" id="SSF51679">
    <property type="entry name" value="Bacterial luciferase-like"/>
    <property type="match status" value="1"/>
</dbReference>
<dbReference type="Gene3D" id="3.20.20.30">
    <property type="entry name" value="Luciferase-like domain"/>
    <property type="match status" value="1"/>
</dbReference>
<reference evidence="2 3" key="1">
    <citation type="submission" date="2017-10" db="EMBL/GenBank/DDBJ databases">
        <title>Sequencing the genomes of 1000 actinobacteria strains.</title>
        <authorList>
            <person name="Klenk H.-P."/>
        </authorList>
    </citation>
    <scope>NUCLEOTIDE SEQUENCE [LARGE SCALE GENOMIC DNA]</scope>
    <source>
        <strain evidence="2 3">DSM 46092</strain>
    </source>
</reference>
<dbReference type="PANTHER" id="PTHR30137">
    <property type="entry name" value="LUCIFERASE-LIKE MONOOXYGENASE"/>
    <property type="match status" value="1"/>
</dbReference>
<keyword evidence="2" id="KW-0560">Oxidoreductase</keyword>
<dbReference type="GO" id="GO:0016705">
    <property type="term" value="F:oxidoreductase activity, acting on paired donors, with incorporation or reduction of molecular oxygen"/>
    <property type="evidence" value="ECO:0007669"/>
    <property type="project" value="InterPro"/>
</dbReference>
<keyword evidence="3" id="KW-1185">Reference proteome</keyword>
<dbReference type="NCBIfam" id="TIGR04020">
    <property type="entry name" value="seco_metab_LLM"/>
    <property type="match status" value="1"/>
</dbReference>
<dbReference type="Proteomes" id="UP000243542">
    <property type="component" value="Unassembled WGS sequence"/>
</dbReference>
<dbReference type="GO" id="GO:0005829">
    <property type="term" value="C:cytosol"/>
    <property type="evidence" value="ECO:0007669"/>
    <property type="project" value="TreeGrafter"/>
</dbReference>
<sequence>MKLSVSFFGSGQEPASPQRRYQNVLGLAEHADELGLHTLWVPERHFQDFGDLFPNPAVLAGALVSRTQRIRIHAGSIVLPLHDLIRVLEDWSILDTLSGGRIGVSVGTGWHPLDFVIRPSAFAERRNITTIGLGLLRSGWREGRIRASDPQGEQREVRIRPDRIQPELPLWLTTSGRRATWLSAGELGVSVLASTIGQTPESLAANIAAYRAAHHRHHPDGTPWVTLSVHTYLSDDRNEVRAKVETPMKTYLDSFVTQSASSERSGPADLSGSERAALLDFAFERYWSSLSMLGTPETCTATIKELDALGCDEVACLVDFGPSLPEMSRTLTLLTQTTRER</sequence>
<accession>A0A2A9G312</accession>
<organism evidence="2 3">
    <name type="scientific">Amycolatopsis sulphurea</name>
    <dbReference type="NCBI Taxonomy" id="76022"/>
    <lineage>
        <taxon>Bacteria</taxon>
        <taxon>Bacillati</taxon>
        <taxon>Actinomycetota</taxon>
        <taxon>Actinomycetes</taxon>
        <taxon>Pseudonocardiales</taxon>
        <taxon>Pseudonocardiaceae</taxon>
        <taxon>Amycolatopsis</taxon>
    </lineage>
</organism>
<keyword evidence="2" id="KW-0503">Monooxygenase</keyword>
<dbReference type="RefSeq" id="WP_098509700.1">
    <property type="nucleotide sequence ID" value="NZ_JBIAKZ010000007.1"/>
</dbReference>
<dbReference type="PANTHER" id="PTHR30137:SF15">
    <property type="entry name" value="BLL6902 PROTEIN"/>
    <property type="match status" value="1"/>
</dbReference>
<evidence type="ECO:0000313" key="2">
    <source>
        <dbReference type="EMBL" id="PFG57039.1"/>
    </source>
</evidence>
<dbReference type="InterPro" id="IPR050766">
    <property type="entry name" value="Bact_Lucif_Oxidored"/>
</dbReference>
<name>A0A2A9G312_9PSEU</name>
<evidence type="ECO:0000259" key="1">
    <source>
        <dbReference type="Pfam" id="PF00296"/>
    </source>
</evidence>
<gene>
    <name evidence="2" type="ORF">ATK36_0589</name>
</gene>
<dbReference type="Pfam" id="PF00296">
    <property type="entry name" value="Bac_luciferase"/>
    <property type="match status" value="1"/>
</dbReference>
<dbReference type="EMBL" id="PDJK01000001">
    <property type="protein sequence ID" value="PFG57039.1"/>
    <property type="molecule type" value="Genomic_DNA"/>
</dbReference>
<dbReference type="InterPro" id="IPR011251">
    <property type="entry name" value="Luciferase-like_dom"/>
</dbReference>
<dbReference type="GO" id="GO:0004497">
    <property type="term" value="F:monooxygenase activity"/>
    <property type="evidence" value="ECO:0007669"/>
    <property type="project" value="UniProtKB-KW"/>
</dbReference>